<dbReference type="PROSITE" id="PS00018">
    <property type="entry name" value="EF_HAND_1"/>
    <property type="match status" value="2"/>
</dbReference>
<dbReference type="PANTHER" id="PTHR34524">
    <property type="entry name" value="CALCYPHOSIN"/>
    <property type="match status" value="1"/>
</dbReference>
<dbReference type="InterPro" id="IPR002048">
    <property type="entry name" value="EF_hand_dom"/>
</dbReference>
<dbReference type="SUPFAM" id="SSF47473">
    <property type="entry name" value="EF-hand"/>
    <property type="match status" value="1"/>
</dbReference>
<dbReference type="OrthoDB" id="444540at2759"/>
<accession>A0A151IJS0</accession>
<dbReference type="GO" id="GO:0005509">
    <property type="term" value="F:calcium ion binding"/>
    <property type="evidence" value="ECO:0007669"/>
    <property type="project" value="InterPro"/>
</dbReference>
<evidence type="ECO:0000256" key="1">
    <source>
        <dbReference type="ARBA" id="ARBA00022723"/>
    </source>
</evidence>
<dbReference type="CDD" id="cd00051">
    <property type="entry name" value="EFh"/>
    <property type="match status" value="1"/>
</dbReference>
<feature type="domain" description="EF-hand" evidence="4">
    <location>
        <begin position="117"/>
        <end position="152"/>
    </location>
</feature>
<evidence type="ECO:0000256" key="3">
    <source>
        <dbReference type="ARBA" id="ARBA00022837"/>
    </source>
</evidence>
<name>A0A151IJS0_9HYME</name>
<keyword evidence="1" id="KW-0479">Metal-binding</keyword>
<dbReference type="KEGG" id="ccoa:108772977"/>
<dbReference type="InterPro" id="IPR018247">
    <property type="entry name" value="EF_Hand_1_Ca_BS"/>
</dbReference>
<dbReference type="InterPro" id="IPR051581">
    <property type="entry name" value="Ca-bind"/>
</dbReference>
<evidence type="ECO:0000256" key="2">
    <source>
        <dbReference type="ARBA" id="ARBA00022737"/>
    </source>
</evidence>
<dbReference type="STRING" id="456900.A0A151IJS0"/>
<dbReference type="EMBL" id="KQ977294">
    <property type="protein sequence ID" value="KYN03882.1"/>
    <property type="molecule type" value="Genomic_DNA"/>
</dbReference>
<dbReference type="Gene3D" id="1.10.238.10">
    <property type="entry name" value="EF-hand"/>
    <property type="match status" value="2"/>
</dbReference>
<dbReference type="Proteomes" id="UP000078542">
    <property type="component" value="Unassembled WGS sequence"/>
</dbReference>
<dbReference type="Pfam" id="PF13499">
    <property type="entry name" value="EF-hand_7"/>
    <property type="match status" value="2"/>
</dbReference>
<organism evidence="5 6">
    <name type="scientific">Cyphomyrmex costatus</name>
    <dbReference type="NCBI Taxonomy" id="456900"/>
    <lineage>
        <taxon>Eukaryota</taxon>
        <taxon>Metazoa</taxon>
        <taxon>Ecdysozoa</taxon>
        <taxon>Arthropoda</taxon>
        <taxon>Hexapoda</taxon>
        <taxon>Insecta</taxon>
        <taxon>Pterygota</taxon>
        <taxon>Neoptera</taxon>
        <taxon>Endopterygota</taxon>
        <taxon>Hymenoptera</taxon>
        <taxon>Apocrita</taxon>
        <taxon>Aculeata</taxon>
        <taxon>Formicoidea</taxon>
        <taxon>Formicidae</taxon>
        <taxon>Myrmicinae</taxon>
        <taxon>Cyphomyrmex</taxon>
    </lineage>
</organism>
<keyword evidence="6" id="KW-1185">Reference proteome</keyword>
<keyword evidence="3" id="KW-0106">Calcium</keyword>
<feature type="domain" description="EF-hand" evidence="4">
    <location>
        <begin position="81"/>
        <end position="116"/>
    </location>
</feature>
<evidence type="ECO:0000313" key="5">
    <source>
        <dbReference type="EMBL" id="KYN03882.1"/>
    </source>
</evidence>
<dbReference type="PROSITE" id="PS50222">
    <property type="entry name" value="EF_HAND_2"/>
    <property type="match status" value="3"/>
</dbReference>
<dbReference type="SMART" id="SM00054">
    <property type="entry name" value="EFh"/>
    <property type="match status" value="3"/>
</dbReference>
<sequence>MFSLRPQSATTRQEIEMINKAQRAINNTTDSMEKLRLLCLARGANGILGLGRIFRRMDDDGNKKLSLEEFKTGLEETGLELSEDEINEVFKKFDTNEDGNISVDEFLVGIRPPMNQSRQSVVDQAFQKLDKTGDGRITIDDLRGVYNVKCHPRYISGEESEESILNKFLSNFEHENSVDGVVTQEEFMNYYSVISASIDNDAYFDLMMRNAYKL</sequence>
<evidence type="ECO:0000313" key="6">
    <source>
        <dbReference type="Proteomes" id="UP000078542"/>
    </source>
</evidence>
<dbReference type="InterPro" id="IPR011992">
    <property type="entry name" value="EF-hand-dom_pair"/>
</dbReference>
<gene>
    <name evidence="5" type="ORF">ALC62_05183</name>
</gene>
<proteinExistence type="predicted"/>
<evidence type="ECO:0000259" key="4">
    <source>
        <dbReference type="PROSITE" id="PS50222"/>
    </source>
</evidence>
<keyword evidence="2" id="KW-0677">Repeat</keyword>
<reference evidence="5 6" key="1">
    <citation type="submission" date="2016-03" db="EMBL/GenBank/DDBJ databases">
        <title>Cyphomyrmex costatus WGS genome.</title>
        <authorList>
            <person name="Nygaard S."/>
            <person name="Hu H."/>
            <person name="Boomsma J."/>
            <person name="Zhang G."/>
        </authorList>
    </citation>
    <scope>NUCLEOTIDE SEQUENCE [LARGE SCALE GENOMIC DNA]</scope>
    <source>
        <strain evidence="5">MS0001</strain>
        <tissue evidence="5">Whole body</tissue>
    </source>
</reference>
<feature type="domain" description="EF-hand" evidence="4">
    <location>
        <begin position="45"/>
        <end position="80"/>
    </location>
</feature>
<protein>
    <submittedName>
        <fullName evidence="5">Calcyphosin-like protein</fullName>
    </submittedName>
</protein>
<dbReference type="AlphaFoldDB" id="A0A151IJS0"/>
<dbReference type="PANTHER" id="PTHR34524:SF6">
    <property type="entry name" value="CALCYPHOSINE LIKE"/>
    <property type="match status" value="1"/>
</dbReference>